<dbReference type="InterPro" id="IPR036388">
    <property type="entry name" value="WH-like_DNA-bd_sf"/>
</dbReference>
<dbReference type="GO" id="GO:0032993">
    <property type="term" value="C:protein-DNA complex"/>
    <property type="evidence" value="ECO:0007669"/>
    <property type="project" value="TreeGrafter"/>
</dbReference>
<dbReference type="PRINTS" id="PR00039">
    <property type="entry name" value="HTHLYSR"/>
</dbReference>
<dbReference type="AlphaFoldDB" id="A0A1I5XH98"/>
<dbReference type="RefSeq" id="WP_175526683.1">
    <property type="nucleotide sequence ID" value="NZ_FOXM01000016.1"/>
</dbReference>
<dbReference type="Gene3D" id="1.10.10.10">
    <property type="entry name" value="Winged helix-like DNA-binding domain superfamily/Winged helix DNA-binding domain"/>
    <property type="match status" value="1"/>
</dbReference>
<dbReference type="InterPro" id="IPR036390">
    <property type="entry name" value="WH_DNA-bd_sf"/>
</dbReference>
<dbReference type="CDD" id="cd05466">
    <property type="entry name" value="PBP2_LTTR_substrate"/>
    <property type="match status" value="1"/>
</dbReference>
<evidence type="ECO:0000313" key="6">
    <source>
        <dbReference type="EMBL" id="SFQ31321.1"/>
    </source>
</evidence>
<dbReference type="Proteomes" id="UP000243084">
    <property type="component" value="Unassembled WGS sequence"/>
</dbReference>
<dbReference type="GO" id="GO:0003677">
    <property type="term" value="F:DNA binding"/>
    <property type="evidence" value="ECO:0007669"/>
    <property type="project" value="UniProtKB-KW"/>
</dbReference>
<dbReference type="InterPro" id="IPR000847">
    <property type="entry name" value="LysR_HTH_N"/>
</dbReference>
<evidence type="ECO:0000256" key="1">
    <source>
        <dbReference type="ARBA" id="ARBA00009437"/>
    </source>
</evidence>
<dbReference type="InterPro" id="IPR005119">
    <property type="entry name" value="LysR_subst-bd"/>
</dbReference>
<keyword evidence="2" id="KW-0805">Transcription regulation</keyword>
<name>A0A1I5XH98_9GAMM</name>
<dbReference type="PANTHER" id="PTHR30346">
    <property type="entry name" value="TRANSCRIPTIONAL DUAL REGULATOR HCAR-RELATED"/>
    <property type="match status" value="1"/>
</dbReference>
<evidence type="ECO:0000256" key="2">
    <source>
        <dbReference type="ARBA" id="ARBA00023015"/>
    </source>
</evidence>
<evidence type="ECO:0000256" key="3">
    <source>
        <dbReference type="ARBA" id="ARBA00023125"/>
    </source>
</evidence>
<reference evidence="7" key="1">
    <citation type="submission" date="2016-10" db="EMBL/GenBank/DDBJ databases">
        <authorList>
            <person name="Varghese N."/>
            <person name="Submissions S."/>
        </authorList>
    </citation>
    <scope>NUCLEOTIDE SEQUENCE [LARGE SCALE GENOMIC DNA]</scope>
    <source>
        <strain evidence="7">JCM 18195</strain>
    </source>
</reference>
<dbReference type="EMBL" id="FOXM01000016">
    <property type="protein sequence ID" value="SFQ31321.1"/>
    <property type="molecule type" value="Genomic_DNA"/>
</dbReference>
<dbReference type="PANTHER" id="PTHR30346:SF0">
    <property type="entry name" value="HCA OPERON TRANSCRIPTIONAL ACTIVATOR HCAR"/>
    <property type="match status" value="1"/>
</dbReference>
<dbReference type="SUPFAM" id="SSF53850">
    <property type="entry name" value="Periplasmic binding protein-like II"/>
    <property type="match status" value="1"/>
</dbReference>
<protein>
    <submittedName>
        <fullName evidence="6">DNA-binding transcriptional regulator, LysR family</fullName>
    </submittedName>
</protein>
<dbReference type="SUPFAM" id="SSF46785">
    <property type="entry name" value="Winged helix' DNA-binding domain"/>
    <property type="match status" value="1"/>
</dbReference>
<keyword evidence="7" id="KW-1185">Reference proteome</keyword>
<organism evidence="6 7">
    <name type="scientific">Geopseudomonas sagittaria</name>
    <dbReference type="NCBI Taxonomy" id="1135990"/>
    <lineage>
        <taxon>Bacteria</taxon>
        <taxon>Pseudomonadati</taxon>
        <taxon>Pseudomonadota</taxon>
        <taxon>Gammaproteobacteria</taxon>
        <taxon>Pseudomonadales</taxon>
        <taxon>Pseudomonadaceae</taxon>
        <taxon>Geopseudomonas</taxon>
    </lineage>
</organism>
<keyword evidence="4" id="KW-0804">Transcription</keyword>
<accession>A0A1I5XH98</accession>
<dbReference type="Pfam" id="PF03466">
    <property type="entry name" value="LysR_substrate"/>
    <property type="match status" value="1"/>
</dbReference>
<dbReference type="GO" id="GO:0003700">
    <property type="term" value="F:DNA-binding transcription factor activity"/>
    <property type="evidence" value="ECO:0007669"/>
    <property type="project" value="InterPro"/>
</dbReference>
<gene>
    <name evidence="6" type="ORF">SAMN05216229_11666</name>
</gene>
<feature type="domain" description="HTH lysR-type" evidence="5">
    <location>
        <begin position="1"/>
        <end position="58"/>
    </location>
</feature>
<proteinExistence type="inferred from homology"/>
<comment type="similarity">
    <text evidence="1">Belongs to the LysR transcriptional regulatory family.</text>
</comment>
<evidence type="ECO:0000259" key="5">
    <source>
        <dbReference type="PROSITE" id="PS50931"/>
    </source>
</evidence>
<evidence type="ECO:0000256" key="4">
    <source>
        <dbReference type="ARBA" id="ARBA00023163"/>
    </source>
</evidence>
<keyword evidence="3 6" id="KW-0238">DNA-binding</keyword>
<sequence length="301" mass="32821">MNIRRIECFLMVVDTGTVTAAAGQLFMAQPALSRQLQTLESELGFKLFDHNRNRLQLTPGGREFVPMARLLLSNARLVQAGAKNIATGHIKRLHLAATPATIRGLVAPFLATLPPSAPLILTHEAEHFHIHDQLRSGIDLVISPAPCGEEFASQLLGMIPIKAYVPQSHPWAQAGRTAINLEELLTQPLILPSTHSVSRVELDLAVARAGLQYSSVEECDEAHTIQALAVSGHGVGIVTDRPRYGAYGLHIQISERGVLGVTLHAAWDRQHYGTGMLETLAEQLRTYLSTARQLPLNELGE</sequence>
<dbReference type="Pfam" id="PF00126">
    <property type="entry name" value="HTH_1"/>
    <property type="match status" value="1"/>
</dbReference>
<evidence type="ECO:0000313" key="7">
    <source>
        <dbReference type="Proteomes" id="UP000243084"/>
    </source>
</evidence>
<dbReference type="Gene3D" id="3.40.190.290">
    <property type="match status" value="1"/>
</dbReference>
<dbReference type="PROSITE" id="PS50931">
    <property type="entry name" value="HTH_LYSR"/>
    <property type="match status" value="1"/>
</dbReference>